<dbReference type="Proteomes" id="UP000285112">
    <property type="component" value="Unassembled WGS sequence"/>
</dbReference>
<gene>
    <name evidence="7" type="ORF">D5S19_28185</name>
</gene>
<keyword evidence="3" id="KW-0285">Flavoprotein</keyword>
<dbReference type="EMBL" id="QZFV01000131">
    <property type="protein sequence ID" value="RJQ78348.1"/>
    <property type="molecule type" value="Genomic_DNA"/>
</dbReference>
<dbReference type="InterPro" id="IPR023753">
    <property type="entry name" value="FAD/NAD-binding_dom"/>
</dbReference>
<accession>A0A419HPQ1</accession>
<comment type="caution">
    <text evidence="7">The sequence shown here is derived from an EMBL/GenBank/DDBJ whole genome shotgun (WGS) entry which is preliminary data.</text>
</comment>
<keyword evidence="4" id="KW-0274">FAD</keyword>
<comment type="cofactor">
    <cofactor evidence="1">
        <name>FAD</name>
        <dbReference type="ChEBI" id="CHEBI:57692"/>
    </cofactor>
</comment>
<dbReference type="GO" id="GO:0003955">
    <property type="term" value="F:NAD(P)H dehydrogenase (quinone) activity"/>
    <property type="evidence" value="ECO:0007669"/>
    <property type="project" value="TreeGrafter"/>
</dbReference>
<dbReference type="GO" id="GO:0019646">
    <property type="term" value="P:aerobic electron transport chain"/>
    <property type="evidence" value="ECO:0007669"/>
    <property type="project" value="TreeGrafter"/>
</dbReference>
<evidence type="ECO:0000313" key="8">
    <source>
        <dbReference type="Proteomes" id="UP000285112"/>
    </source>
</evidence>
<dbReference type="SUPFAM" id="SSF51905">
    <property type="entry name" value="FAD/NAD(P)-binding domain"/>
    <property type="match status" value="2"/>
</dbReference>
<evidence type="ECO:0000256" key="4">
    <source>
        <dbReference type="ARBA" id="ARBA00022827"/>
    </source>
</evidence>
<sequence>MTRTHGRHRVLLLGAGYLSIWAHRALKRKLGREVDFTVVAPADAHAFHGWTGEVLSGELPPQAQLSPIAEAMPGARHVRGLAQRVDRDAQTVEVSLTDGATETLHYDYLVVGTGQYENVDSVEGMQEHAFRLRAAGRTEALVTQLDRCLAEPLESSSPEQRKALLSVVVAGGGLAGVETSVAIAQRMSRAAAGGHELAKVVLVSATEHIARELPPKLRAHVRKEMRANGVALIAPARVVSVAPDGVKLDDGRWLPTATVVAAVGHRPRPLPGLDDLPVDSRGALRTDRLLQIAPNIWCGGDAASIPLASGQTCPVDAAWAIGQGSWIGRNIARAVQGRTQREFTWKSVGVTAGFGRGHAVLEAWGMSFHGRPAWLSRALFFGYYLPSRPQLRRVLRMLRNRRGAG</sequence>
<dbReference type="Pfam" id="PF07992">
    <property type="entry name" value="Pyr_redox_2"/>
    <property type="match status" value="1"/>
</dbReference>
<dbReference type="InterPro" id="IPR051169">
    <property type="entry name" value="NADH-Q_oxidoreductase"/>
</dbReference>
<evidence type="ECO:0000256" key="5">
    <source>
        <dbReference type="ARBA" id="ARBA00023002"/>
    </source>
</evidence>
<dbReference type="AlphaFoldDB" id="A0A419HPQ1"/>
<evidence type="ECO:0000313" key="7">
    <source>
        <dbReference type="EMBL" id="RJQ78348.1"/>
    </source>
</evidence>
<reference evidence="7 8" key="1">
    <citation type="submission" date="2018-09" db="EMBL/GenBank/DDBJ databases">
        <title>YIM PH 21725 draft genome.</title>
        <authorList>
            <person name="Miao C."/>
        </authorList>
    </citation>
    <scope>NUCLEOTIDE SEQUENCE [LARGE SCALE GENOMIC DNA]</scope>
    <source>
        <strain evidence="8">YIM PH21725</strain>
    </source>
</reference>
<keyword evidence="8" id="KW-1185">Reference proteome</keyword>
<evidence type="ECO:0000259" key="6">
    <source>
        <dbReference type="Pfam" id="PF07992"/>
    </source>
</evidence>
<evidence type="ECO:0000256" key="1">
    <source>
        <dbReference type="ARBA" id="ARBA00001974"/>
    </source>
</evidence>
<keyword evidence="5" id="KW-0560">Oxidoreductase</keyword>
<organism evidence="7 8">
    <name type="scientific">Amycolatopsis panacis</name>
    <dbReference type="NCBI Taxonomy" id="2340917"/>
    <lineage>
        <taxon>Bacteria</taxon>
        <taxon>Bacillati</taxon>
        <taxon>Actinomycetota</taxon>
        <taxon>Actinomycetes</taxon>
        <taxon>Pseudonocardiales</taxon>
        <taxon>Pseudonocardiaceae</taxon>
        <taxon>Amycolatopsis</taxon>
    </lineage>
</organism>
<evidence type="ECO:0000256" key="3">
    <source>
        <dbReference type="ARBA" id="ARBA00022630"/>
    </source>
</evidence>
<protein>
    <recommendedName>
        <fullName evidence="6">FAD/NAD(P)-binding domain-containing protein</fullName>
    </recommendedName>
</protein>
<dbReference type="OrthoDB" id="9781621at2"/>
<dbReference type="PANTHER" id="PTHR42913:SF3">
    <property type="entry name" value="64 KDA MITOCHONDRIAL NADH DEHYDROGENASE (EUROFUNG)"/>
    <property type="match status" value="1"/>
</dbReference>
<name>A0A419HPQ1_9PSEU</name>
<proteinExistence type="inferred from homology"/>
<comment type="similarity">
    <text evidence="2">Belongs to the NADH dehydrogenase family.</text>
</comment>
<feature type="domain" description="FAD/NAD(P)-binding" evidence="6">
    <location>
        <begin position="9"/>
        <end position="309"/>
    </location>
</feature>
<dbReference type="PANTHER" id="PTHR42913">
    <property type="entry name" value="APOPTOSIS-INDUCING FACTOR 1"/>
    <property type="match status" value="1"/>
</dbReference>
<dbReference type="Gene3D" id="3.50.50.100">
    <property type="match status" value="1"/>
</dbReference>
<dbReference type="InterPro" id="IPR036188">
    <property type="entry name" value="FAD/NAD-bd_sf"/>
</dbReference>
<dbReference type="RefSeq" id="WP_120026386.1">
    <property type="nucleotide sequence ID" value="NZ_QZFV01000131.1"/>
</dbReference>
<evidence type="ECO:0000256" key="2">
    <source>
        <dbReference type="ARBA" id="ARBA00005272"/>
    </source>
</evidence>